<keyword evidence="1" id="KW-0863">Zinc-finger</keyword>
<dbReference type="InterPro" id="IPR000571">
    <property type="entry name" value="Znf_CCCH"/>
</dbReference>
<feature type="domain" description="C3H1-type" evidence="3">
    <location>
        <begin position="206"/>
        <end position="233"/>
    </location>
</feature>
<keyword evidence="1" id="KW-0479">Metal-binding</keyword>
<dbReference type="EMBL" id="LJSK01000074">
    <property type="protein sequence ID" value="KPI87773.1"/>
    <property type="molecule type" value="Genomic_DNA"/>
</dbReference>
<dbReference type="PANTHER" id="PTHR37035:SF6">
    <property type="entry name" value="RNA-BINDING PROTEIN ZCH321"/>
    <property type="match status" value="1"/>
</dbReference>
<dbReference type="Proteomes" id="UP000038009">
    <property type="component" value="Unassembled WGS sequence"/>
</dbReference>
<dbReference type="OrthoDB" id="260236at2759"/>
<name>A0A0N1I6L3_LEPSE</name>
<sequence>MLRSTNGKGRHVSYNADGELCMTVVDPVTRKLLIPKQYIFDTRARQRGTLPSLCQLYLSGRCRQGQGCYQVHADWMAVQRLRAQVDSLPCCCPGHGDKDHLGLMENAPLRDFLNNSSGHHHGTSAKIDPTATAATESNVCASDVVVYVPGCSTYEGNYVPLHRVSYTTGLRRLLEEQHVLKAPPNAHVSLLNSETGFPEDKIVVDATGSTVCRLHAMDRCRYAEECKFLHLCKELTKADPQLTASPPATAGEHTLDSSFNASVTSASMSVTTTIGASATSLNRRGKNRHSSTTAPRQSVFTSVSMQQQQQSSPSLAGDGNGVGSRPLLVPQREDALHGTPIPFLSKSMSSCRATPNVTATPPCSVVQSTDAFSGLNPPMANSVGSFPGGNNNNSPTAAPSGYASNNGRIRVSLSLPIAKSPPSTINTMGFGMPNSFDKVLTSSDGTLSAVGNGCADVGCANSLGNCDLTHSMLQGCSSSSSVRWHHNPYGPFLSKCEGPNGGSCGSYTCMHHRPSPSSLFTAVMR</sequence>
<organism evidence="4 5">
    <name type="scientific">Leptomonas seymouri</name>
    <dbReference type="NCBI Taxonomy" id="5684"/>
    <lineage>
        <taxon>Eukaryota</taxon>
        <taxon>Discoba</taxon>
        <taxon>Euglenozoa</taxon>
        <taxon>Kinetoplastea</taxon>
        <taxon>Metakinetoplastina</taxon>
        <taxon>Trypanosomatida</taxon>
        <taxon>Trypanosomatidae</taxon>
        <taxon>Leishmaniinae</taxon>
        <taxon>Leptomonas</taxon>
    </lineage>
</organism>
<feature type="zinc finger region" description="C3H1-type" evidence="1">
    <location>
        <begin position="53"/>
        <end position="75"/>
    </location>
</feature>
<gene>
    <name evidence="4" type="ORF">ABL78_3131</name>
</gene>
<dbReference type="VEuPathDB" id="TriTrypDB:Lsey_0074_0050"/>
<dbReference type="AlphaFoldDB" id="A0A0N1I6L3"/>
<evidence type="ECO:0000313" key="4">
    <source>
        <dbReference type="EMBL" id="KPI87773.1"/>
    </source>
</evidence>
<keyword evidence="1" id="KW-0862">Zinc</keyword>
<evidence type="ECO:0000259" key="3">
    <source>
        <dbReference type="PROSITE" id="PS50103"/>
    </source>
</evidence>
<feature type="zinc finger region" description="C3H1-type" evidence="1">
    <location>
        <begin position="206"/>
        <end position="233"/>
    </location>
</feature>
<feature type="compositionally biased region" description="Low complexity" evidence="2">
    <location>
        <begin position="297"/>
        <end position="314"/>
    </location>
</feature>
<feature type="domain" description="C3H1-type" evidence="3">
    <location>
        <begin position="53"/>
        <end position="75"/>
    </location>
</feature>
<proteinExistence type="predicted"/>
<protein>
    <recommendedName>
        <fullName evidence="3">C3H1-type domain-containing protein</fullName>
    </recommendedName>
</protein>
<comment type="caution">
    <text evidence="4">The sequence shown here is derived from an EMBL/GenBank/DDBJ whole genome shotgun (WGS) entry which is preliminary data.</text>
</comment>
<dbReference type="PROSITE" id="PS50103">
    <property type="entry name" value="ZF_C3H1"/>
    <property type="match status" value="2"/>
</dbReference>
<evidence type="ECO:0000256" key="2">
    <source>
        <dbReference type="SAM" id="MobiDB-lite"/>
    </source>
</evidence>
<accession>A0A0N1I6L3</accession>
<keyword evidence="5" id="KW-1185">Reference proteome</keyword>
<dbReference type="GO" id="GO:0008270">
    <property type="term" value="F:zinc ion binding"/>
    <property type="evidence" value="ECO:0007669"/>
    <property type="project" value="UniProtKB-KW"/>
</dbReference>
<dbReference type="InterPro" id="IPR053125">
    <property type="entry name" value="RNA-bd_mRNA_stabilization_reg"/>
</dbReference>
<feature type="region of interest" description="Disordered" evidence="2">
    <location>
        <begin position="276"/>
        <end position="327"/>
    </location>
</feature>
<evidence type="ECO:0000256" key="1">
    <source>
        <dbReference type="PROSITE-ProRule" id="PRU00723"/>
    </source>
</evidence>
<reference evidence="4 5" key="1">
    <citation type="journal article" date="2015" name="PLoS Pathog.">
        <title>Leptomonas seymouri: Adaptations to the Dixenous Life Cycle Analyzed by Genome Sequencing, Transcriptome Profiling and Co-infection with Leishmania donovani.</title>
        <authorList>
            <person name="Kraeva N."/>
            <person name="Butenko A."/>
            <person name="Hlavacova J."/>
            <person name="Kostygov A."/>
            <person name="Myskova J."/>
            <person name="Grybchuk D."/>
            <person name="Lestinova T."/>
            <person name="Votypka J."/>
            <person name="Volf P."/>
            <person name="Opperdoes F."/>
            <person name="Flegontov P."/>
            <person name="Lukes J."/>
            <person name="Yurchenko V."/>
        </authorList>
    </citation>
    <scope>NUCLEOTIDE SEQUENCE [LARGE SCALE GENOMIC DNA]</scope>
    <source>
        <strain evidence="4 5">ATCC 30220</strain>
    </source>
</reference>
<dbReference type="PANTHER" id="PTHR37035">
    <property type="entry name" value="C3H1-TYPE DOMAIN-CONTAINING PROTEIN-RELATED"/>
    <property type="match status" value="1"/>
</dbReference>
<dbReference type="OMA" id="AEECKFL"/>
<evidence type="ECO:0000313" key="5">
    <source>
        <dbReference type="Proteomes" id="UP000038009"/>
    </source>
</evidence>